<accession>H8I544</accession>
<keyword evidence="5 7" id="KW-1133">Transmembrane helix</keyword>
<dbReference type="GeneID" id="11970360"/>
<dbReference type="STRING" id="1041930.Mtc_0476"/>
<dbReference type="InterPro" id="IPR022791">
    <property type="entry name" value="L-PG_synthase/AglD"/>
</dbReference>
<evidence type="ECO:0000256" key="5">
    <source>
        <dbReference type="ARBA" id="ARBA00022989"/>
    </source>
</evidence>
<feature type="transmembrane region" description="Helical" evidence="7">
    <location>
        <begin position="319"/>
        <end position="341"/>
    </location>
</feature>
<reference evidence="8 9" key="1">
    <citation type="journal article" date="2012" name="J. Bacteriol.">
        <title>Complete genome sequence of a thermophilic methanogen, Methanocella conradii HZ254, isolated from Chinese rice field soil.</title>
        <authorList>
            <person name="Lu Z."/>
            <person name="Lu Y."/>
        </authorList>
    </citation>
    <scope>NUCLEOTIDE SEQUENCE [LARGE SCALE GENOMIC DNA]</scope>
    <source>
        <strain evidence="9">DSM 24694 / JCM 17849 / CGMCC 1.5162 / HZ254</strain>
    </source>
</reference>
<evidence type="ECO:0000313" key="8">
    <source>
        <dbReference type="EMBL" id="AFC99241.1"/>
    </source>
</evidence>
<evidence type="ECO:0000256" key="6">
    <source>
        <dbReference type="ARBA" id="ARBA00023136"/>
    </source>
</evidence>
<evidence type="ECO:0000256" key="7">
    <source>
        <dbReference type="SAM" id="Phobius"/>
    </source>
</evidence>
<keyword evidence="4 7" id="KW-0812">Transmembrane</keyword>
<dbReference type="Pfam" id="PF03706">
    <property type="entry name" value="LPG_synthase_TM"/>
    <property type="match status" value="1"/>
</dbReference>
<feature type="transmembrane region" description="Helical" evidence="7">
    <location>
        <begin position="266"/>
        <end position="282"/>
    </location>
</feature>
<keyword evidence="9" id="KW-1185">Reference proteome</keyword>
<evidence type="ECO:0000256" key="1">
    <source>
        <dbReference type="ARBA" id="ARBA00004651"/>
    </source>
</evidence>
<proteinExistence type="inferred from homology"/>
<dbReference type="eggNOG" id="arCOG00899">
    <property type="taxonomic scope" value="Archaea"/>
</dbReference>
<dbReference type="KEGG" id="mez:Mtc_0476"/>
<dbReference type="OrthoDB" id="15513at2157"/>
<feature type="transmembrane region" description="Helical" evidence="7">
    <location>
        <begin position="287"/>
        <end position="307"/>
    </location>
</feature>
<dbReference type="AlphaFoldDB" id="H8I544"/>
<evidence type="ECO:0000256" key="3">
    <source>
        <dbReference type="ARBA" id="ARBA00022475"/>
    </source>
</evidence>
<evidence type="ECO:0008006" key="10">
    <source>
        <dbReference type="Google" id="ProtNLM"/>
    </source>
</evidence>
<dbReference type="RefSeq" id="WP_014405080.1">
    <property type="nucleotide sequence ID" value="NC_017034.1"/>
</dbReference>
<comment type="subcellular location">
    <subcellularLocation>
        <location evidence="1">Cell membrane</location>
        <topology evidence="1">Multi-pass membrane protein</topology>
    </subcellularLocation>
</comment>
<sequence length="351" mass="38208">MIAEADIKFPDIPFGKTALLIVIGMAVYLGYLYMVGFDSVKEVLLHADYRYIGLAMLVALTGNGFHTAGWWVYLKSKDYRIPIIKAYQMYLASIFFVNLLPTMAVSGEVSKIYFVQKSTPGSRFDKTLATCVISRVLEIIPIAIGAAIGVLYLAFFYGMPIWATAFCLFAAGVMAALAAGGLMVAMDNILLRRLSASGFRLVGRLLKRDFAPFAQHVDVILTQFDASLKDITGNRLLVACSIILIFTAWCFDVSIAYIAFLAIGQPVAPVLVVTVFSVMVILQMLPIFLPGGIGVVDIVMTTLYMTVGIPMESAAGATIMVRFVTLWFLTTVGGLATLYLVKAHGKNDGKL</sequence>
<dbReference type="HOGENOM" id="CLU_048072_1_1_2"/>
<dbReference type="PANTHER" id="PTHR39087:SF2">
    <property type="entry name" value="UPF0104 MEMBRANE PROTEIN MJ1595"/>
    <property type="match status" value="1"/>
</dbReference>
<dbReference type="EMBL" id="CP003243">
    <property type="protein sequence ID" value="AFC99241.1"/>
    <property type="molecule type" value="Genomic_DNA"/>
</dbReference>
<dbReference type="PANTHER" id="PTHR39087">
    <property type="entry name" value="UPF0104 MEMBRANE PROTEIN MJ1595"/>
    <property type="match status" value="1"/>
</dbReference>
<protein>
    <recommendedName>
        <fullName evidence="10">Integral membrane protein</fullName>
    </recommendedName>
</protein>
<evidence type="ECO:0000256" key="4">
    <source>
        <dbReference type="ARBA" id="ARBA00022692"/>
    </source>
</evidence>
<comment type="similarity">
    <text evidence="2">Belongs to the UPF0104 family.</text>
</comment>
<dbReference type="GO" id="GO:0005886">
    <property type="term" value="C:plasma membrane"/>
    <property type="evidence" value="ECO:0007669"/>
    <property type="project" value="UniProtKB-SubCell"/>
</dbReference>
<feature type="transmembrane region" description="Helical" evidence="7">
    <location>
        <begin position="49"/>
        <end position="73"/>
    </location>
</feature>
<feature type="transmembrane region" description="Helical" evidence="7">
    <location>
        <begin position="236"/>
        <end position="260"/>
    </location>
</feature>
<feature type="transmembrane region" description="Helical" evidence="7">
    <location>
        <begin position="18"/>
        <end position="37"/>
    </location>
</feature>
<name>H8I544_METCZ</name>
<evidence type="ECO:0000313" key="9">
    <source>
        <dbReference type="Proteomes" id="UP000005233"/>
    </source>
</evidence>
<keyword evidence="6 7" id="KW-0472">Membrane</keyword>
<dbReference type="Proteomes" id="UP000005233">
    <property type="component" value="Chromosome"/>
</dbReference>
<feature type="transmembrane region" description="Helical" evidence="7">
    <location>
        <begin position="93"/>
        <end position="115"/>
    </location>
</feature>
<dbReference type="NCBIfam" id="TIGR00374">
    <property type="entry name" value="flippase-like domain"/>
    <property type="match status" value="1"/>
</dbReference>
<gene>
    <name evidence="8" type="ordered locus">Mtc_0476</name>
</gene>
<feature type="transmembrane region" description="Helical" evidence="7">
    <location>
        <begin position="161"/>
        <end position="185"/>
    </location>
</feature>
<keyword evidence="3" id="KW-1003">Cell membrane</keyword>
<feature type="transmembrane region" description="Helical" evidence="7">
    <location>
        <begin position="136"/>
        <end position="155"/>
    </location>
</feature>
<organism evidence="8 9">
    <name type="scientific">Methanocella conradii (strain DSM 24694 / JCM 17849 / CGMCC 1.5162 / HZ254)</name>
    <dbReference type="NCBI Taxonomy" id="1041930"/>
    <lineage>
        <taxon>Archaea</taxon>
        <taxon>Methanobacteriati</taxon>
        <taxon>Methanobacteriota</taxon>
        <taxon>Stenosarchaea group</taxon>
        <taxon>Methanomicrobia</taxon>
        <taxon>Methanocellales</taxon>
        <taxon>Methanocellaceae</taxon>
        <taxon>Methanocella</taxon>
    </lineage>
</organism>
<evidence type="ECO:0000256" key="2">
    <source>
        <dbReference type="ARBA" id="ARBA00011061"/>
    </source>
</evidence>